<gene>
    <name evidence="4" type="primary">LOC100378560</name>
</gene>
<accession>A0ABM0GLU7</accession>
<evidence type="ECO:0000313" key="3">
    <source>
        <dbReference type="Proteomes" id="UP000694865"/>
    </source>
</evidence>
<name>A0ABM0GLU7_SACKO</name>
<dbReference type="RefSeq" id="XP_002732786.1">
    <property type="nucleotide sequence ID" value="XM_002732740.2"/>
</dbReference>
<evidence type="ECO:0000256" key="2">
    <source>
        <dbReference type="SAM" id="Phobius"/>
    </source>
</evidence>
<proteinExistence type="predicted"/>
<dbReference type="Proteomes" id="UP000694865">
    <property type="component" value="Unplaced"/>
</dbReference>
<protein>
    <submittedName>
        <fullName evidence="4">Gamma-glutamyltranspeptidase 1-like</fullName>
    </submittedName>
</protein>
<sequence length="609" mass="66174">MTRDRRTLDAMASAHETTEETEKSPLLSSRESSGEYTSSYTSTTKATVSKRYVVILSIIVLVIVAVVSVIVALSIYHNLFENHGAVSSGARQCTELGVETLKNGGHAVDAAITTILCLGLVNAQSSGIAGGGFMLVKEGESDVAVLDFREVAPLDAHMYRKKIEQDADLAFTGALAVAVPSEIRGLELAWRRYGRLEWFDLFEPVIRLARNGFEVTGSTAKAVVKELDGRMMYSERLRNIYMPNGTRVKEGDTLKRPDLAAVLETIATEGADAMFNGRLSKEMIDTVLEAGGNLTAQDFLNYQPIWRTPLKTTYHAATVYTLGAPSGGPVVLSILGILEGYDLTSGAMKDPLTYHRLIEAFKFAFAQKTRLGDPDFVPDVRNLTQIMTSKESAAELRAMINDSSTYPSEYYGPYLPKPGYGTSHACVIDNEGNMVSITSSVNERFGSGLMTPSGILLNNHMNDFSWSDGSNITESTSNFIEPGKRPQSSIAPLLSRRLLDAGISELILGGNGGTAIGTGIAQVYLDIISYGLSLEESVNKRRVDRTSTDFKIEVEERIADNVVEGLLDRGHIVEMVDDIGSQVMAARRQNYALEAASDPRKLGSSAVVF</sequence>
<feature type="transmembrane region" description="Helical" evidence="2">
    <location>
        <begin position="52"/>
        <end position="76"/>
    </location>
</feature>
<keyword evidence="2" id="KW-1133">Transmembrane helix</keyword>
<dbReference type="GeneID" id="100378560"/>
<dbReference type="InterPro" id="IPR043138">
    <property type="entry name" value="GGT_lsub"/>
</dbReference>
<dbReference type="InterPro" id="IPR029055">
    <property type="entry name" value="Ntn_hydrolases_N"/>
</dbReference>
<organism evidence="3 4">
    <name type="scientific">Saccoglossus kowalevskii</name>
    <name type="common">Acorn worm</name>
    <dbReference type="NCBI Taxonomy" id="10224"/>
    <lineage>
        <taxon>Eukaryota</taxon>
        <taxon>Metazoa</taxon>
        <taxon>Hemichordata</taxon>
        <taxon>Enteropneusta</taxon>
        <taxon>Harrimaniidae</taxon>
        <taxon>Saccoglossus</taxon>
    </lineage>
</organism>
<keyword evidence="3" id="KW-1185">Reference proteome</keyword>
<keyword evidence="2" id="KW-0472">Membrane</keyword>
<dbReference type="PANTHER" id="PTHR11686">
    <property type="entry name" value="GAMMA GLUTAMYL TRANSPEPTIDASE"/>
    <property type="match status" value="1"/>
</dbReference>
<feature type="compositionally biased region" description="Low complexity" evidence="1">
    <location>
        <begin position="28"/>
        <end position="40"/>
    </location>
</feature>
<dbReference type="SUPFAM" id="SSF56235">
    <property type="entry name" value="N-terminal nucleophile aminohydrolases (Ntn hydrolases)"/>
    <property type="match status" value="1"/>
</dbReference>
<dbReference type="InterPro" id="IPR000101">
    <property type="entry name" value="GGT_peptidase"/>
</dbReference>
<feature type="region of interest" description="Disordered" evidence="1">
    <location>
        <begin position="1"/>
        <end position="40"/>
    </location>
</feature>
<evidence type="ECO:0000313" key="4">
    <source>
        <dbReference type="RefSeq" id="XP_002732786.1"/>
    </source>
</evidence>
<dbReference type="Gene3D" id="1.10.246.130">
    <property type="match status" value="1"/>
</dbReference>
<keyword evidence="2" id="KW-0812">Transmembrane</keyword>
<dbReference type="InterPro" id="IPR043137">
    <property type="entry name" value="GGT_ssub_C"/>
</dbReference>
<dbReference type="Gene3D" id="3.60.20.40">
    <property type="match status" value="1"/>
</dbReference>
<dbReference type="PRINTS" id="PR01210">
    <property type="entry name" value="GGTRANSPTASE"/>
</dbReference>
<dbReference type="Pfam" id="PF01019">
    <property type="entry name" value="G_glu_transpept"/>
    <property type="match status" value="1"/>
</dbReference>
<dbReference type="PANTHER" id="PTHR11686:SF54">
    <property type="entry name" value="GLUTATHIONE HYDROLASE 7"/>
    <property type="match status" value="1"/>
</dbReference>
<reference evidence="4" key="1">
    <citation type="submission" date="2025-08" db="UniProtKB">
        <authorList>
            <consortium name="RefSeq"/>
        </authorList>
    </citation>
    <scope>IDENTIFICATION</scope>
    <source>
        <tissue evidence="4">Testes</tissue>
    </source>
</reference>
<evidence type="ECO:0000256" key="1">
    <source>
        <dbReference type="SAM" id="MobiDB-lite"/>
    </source>
</evidence>
<dbReference type="NCBIfam" id="TIGR00066">
    <property type="entry name" value="g_glut_trans"/>
    <property type="match status" value="1"/>
</dbReference>